<dbReference type="InterPro" id="IPR057727">
    <property type="entry name" value="WCX_dom"/>
</dbReference>
<dbReference type="Pfam" id="PF25583">
    <property type="entry name" value="WCX"/>
    <property type="match status" value="1"/>
</dbReference>
<dbReference type="PANTHER" id="PTHR34580:SF3">
    <property type="entry name" value="PROTEIN PAFB"/>
    <property type="match status" value="1"/>
</dbReference>
<feature type="domain" description="HTH deoR-type" evidence="4">
    <location>
        <begin position="4"/>
        <end position="69"/>
    </location>
</feature>
<dbReference type="InterPro" id="IPR036390">
    <property type="entry name" value="WH_DNA-bd_sf"/>
</dbReference>
<protein>
    <submittedName>
        <fullName evidence="5">Bifunctional ligase/repressor BirA</fullName>
        <ecNumber evidence="5">6.3.4.15</ecNumber>
    </submittedName>
</protein>
<keyword evidence="5" id="KW-0436">Ligase</keyword>
<dbReference type="InterPro" id="IPR036388">
    <property type="entry name" value="WH-like_DNA-bd_sf"/>
</dbReference>
<gene>
    <name evidence="5" type="primary">birA_1</name>
    <name evidence="5" type="ORF">MCHLDSM_04341</name>
</gene>
<evidence type="ECO:0000259" key="4">
    <source>
        <dbReference type="PROSITE" id="PS51000"/>
    </source>
</evidence>
<dbReference type="PANTHER" id="PTHR34580">
    <property type="match status" value="1"/>
</dbReference>
<keyword evidence="6" id="KW-1185">Reference proteome</keyword>
<dbReference type="InterPro" id="IPR051534">
    <property type="entry name" value="CBASS_pafABC_assoc_protein"/>
</dbReference>
<proteinExistence type="predicted"/>
<dbReference type="RefSeq" id="WP_048471746.1">
    <property type="nucleotide sequence ID" value="NZ_JYNL01000051.1"/>
</dbReference>
<feature type="compositionally biased region" description="Low complexity" evidence="3">
    <location>
        <begin position="325"/>
        <end position="334"/>
    </location>
</feature>
<comment type="caution">
    <text evidence="5">The sequence shown here is derived from an EMBL/GenBank/DDBJ whole genome shotgun (WGS) entry which is preliminary data.</text>
</comment>
<organism evidence="5 6">
    <name type="scientific">Mycolicibacterium chlorophenolicum</name>
    <dbReference type="NCBI Taxonomy" id="37916"/>
    <lineage>
        <taxon>Bacteria</taxon>
        <taxon>Bacillati</taxon>
        <taxon>Actinomycetota</taxon>
        <taxon>Actinomycetes</taxon>
        <taxon>Mycobacteriales</taxon>
        <taxon>Mycobacteriaceae</taxon>
        <taxon>Mycolicibacterium</taxon>
    </lineage>
</organism>
<dbReference type="EC" id="6.3.4.15" evidence="5"/>
<dbReference type="SUPFAM" id="SSF46785">
    <property type="entry name" value="Winged helix' DNA-binding domain"/>
    <property type="match status" value="1"/>
</dbReference>
<dbReference type="GO" id="GO:0003700">
    <property type="term" value="F:DNA-binding transcription factor activity"/>
    <property type="evidence" value="ECO:0007669"/>
    <property type="project" value="InterPro"/>
</dbReference>
<name>A0A0J6VQK3_9MYCO</name>
<dbReference type="STRING" id="37916.MCHLDSM_04341"/>
<dbReference type="InterPro" id="IPR028349">
    <property type="entry name" value="PafC-like"/>
</dbReference>
<evidence type="ECO:0000256" key="1">
    <source>
        <dbReference type="ARBA" id="ARBA00023015"/>
    </source>
</evidence>
<dbReference type="Gene3D" id="1.10.10.10">
    <property type="entry name" value="Winged helix-like DNA-binding domain superfamily/Winged helix DNA-binding domain"/>
    <property type="match status" value="1"/>
</dbReference>
<feature type="region of interest" description="Disordered" evidence="3">
    <location>
        <begin position="314"/>
        <end position="334"/>
    </location>
</feature>
<dbReference type="GO" id="GO:0004077">
    <property type="term" value="F:biotin--[biotin carboxyl-carrier protein] ligase activity"/>
    <property type="evidence" value="ECO:0007669"/>
    <property type="project" value="UniProtKB-EC"/>
</dbReference>
<evidence type="ECO:0000313" key="6">
    <source>
        <dbReference type="Proteomes" id="UP000036513"/>
    </source>
</evidence>
<dbReference type="Proteomes" id="UP000036513">
    <property type="component" value="Unassembled WGS sequence"/>
</dbReference>
<evidence type="ECO:0000256" key="2">
    <source>
        <dbReference type="ARBA" id="ARBA00023163"/>
    </source>
</evidence>
<dbReference type="PROSITE" id="PS52050">
    <property type="entry name" value="WYL"/>
    <property type="match status" value="1"/>
</dbReference>
<evidence type="ECO:0000313" key="5">
    <source>
        <dbReference type="EMBL" id="KMO71752.1"/>
    </source>
</evidence>
<dbReference type="Pfam" id="PF08279">
    <property type="entry name" value="HTH_11"/>
    <property type="match status" value="1"/>
</dbReference>
<dbReference type="PROSITE" id="PS51000">
    <property type="entry name" value="HTH_DEOR_2"/>
    <property type="match status" value="1"/>
</dbReference>
<dbReference type="EMBL" id="JYNL01000051">
    <property type="protein sequence ID" value="KMO71752.1"/>
    <property type="molecule type" value="Genomic_DNA"/>
</dbReference>
<keyword evidence="1" id="KW-0805">Transcription regulation</keyword>
<reference evidence="5 6" key="1">
    <citation type="journal article" date="2015" name="Genome Biol. Evol.">
        <title>Characterization of Three Mycobacterium spp. with Potential Use in Bioremediation by Genome Sequencing and Comparative Genomics.</title>
        <authorList>
            <person name="Das S."/>
            <person name="Pettersson B.M."/>
            <person name="Behra P.R."/>
            <person name="Ramesh M."/>
            <person name="Dasgupta S."/>
            <person name="Bhattacharya A."/>
            <person name="Kirsebom L.A."/>
        </authorList>
    </citation>
    <scope>NUCLEOTIDE SEQUENCE [LARGE SCALE GENOMIC DNA]</scope>
    <source>
        <strain evidence="5 6">DSM 43826</strain>
    </source>
</reference>
<keyword evidence="2" id="KW-0804">Transcription</keyword>
<dbReference type="PIRSF" id="PIRSF016838">
    <property type="entry name" value="PafC"/>
    <property type="match status" value="1"/>
</dbReference>
<dbReference type="AlphaFoldDB" id="A0A0J6VQK3"/>
<sequence>MSETTGRVLQLLGLLQARRVWSGEELAERLGVTTRSVRRDVDRLRELGYPVHASTGVGGGYRLGAGAALPPLLLDPDEAVAMAVCLRVAAGGSVAGVGESALRALSKLDQVMPARLRSQVAAVHQTTVTLGTPTETPVEPDVLMTLARASRDHEHVTAGYVDLHGNVTHRRVEPYQLVTTGRRWYLLCYDRDRSDWRSLRLDRMSDVRAHGTTFTPREAPDAASYVRRAISSSPYPYVARVRYAAPHDVVAQCFSTASVHIEPDGPDACILTAGADDPQRMVPWLALPGCDFEVLEPPEVVEAVRVVAERIARAARQSPTPPRTTSPTSGTPGR</sequence>
<accession>A0A0J6VQK3</accession>
<dbReference type="InterPro" id="IPR013196">
    <property type="entry name" value="HTH_11"/>
</dbReference>
<evidence type="ECO:0000256" key="3">
    <source>
        <dbReference type="SAM" id="MobiDB-lite"/>
    </source>
</evidence>
<dbReference type="SMR" id="A0A0J6VQK3"/>
<dbReference type="InterPro" id="IPR001034">
    <property type="entry name" value="DeoR_HTH"/>
</dbReference>
<dbReference type="Pfam" id="PF13280">
    <property type="entry name" value="WYL"/>
    <property type="match status" value="1"/>
</dbReference>
<dbReference type="InterPro" id="IPR026881">
    <property type="entry name" value="WYL_dom"/>
</dbReference>